<evidence type="ECO:0000313" key="3">
    <source>
        <dbReference type="Proteomes" id="UP001501645"/>
    </source>
</evidence>
<gene>
    <name evidence="2" type="ORF">GCM10023351_01200</name>
</gene>
<dbReference type="EMBL" id="BAABKO010000001">
    <property type="protein sequence ID" value="GAA4762523.1"/>
    <property type="molecule type" value="Genomic_DNA"/>
</dbReference>
<feature type="region of interest" description="Disordered" evidence="1">
    <location>
        <begin position="133"/>
        <end position="161"/>
    </location>
</feature>
<accession>A0ABP8ZRA1</accession>
<keyword evidence="3" id="KW-1185">Reference proteome</keyword>
<proteinExistence type="predicted"/>
<name>A0ABP8ZRA1_9MICO</name>
<protein>
    <submittedName>
        <fullName evidence="2">Uncharacterized protein</fullName>
    </submittedName>
</protein>
<evidence type="ECO:0000256" key="1">
    <source>
        <dbReference type="SAM" id="MobiDB-lite"/>
    </source>
</evidence>
<evidence type="ECO:0000313" key="2">
    <source>
        <dbReference type="EMBL" id="GAA4762523.1"/>
    </source>
</evidence>
<feature type="region of interest" description="Disordered" evidence="1">
    <location>
        <begin position="1"/>
        <end position="21"/>
    </location>
</feature>
<reference evidence="3" key="1">
    <citation type="journal article" date="2019" name="Int. J. Syst. Evol. Microbiol.">
        <title>The Global Catalogue of Microorganisms (GCM) 10K type strain sequencing project: providing services to taxonomists for standard genome sequencing and annotation.</title>
        <authorList>
            <consortium name="The Broad Institute Genomics Platform"/>
            <consortium name="The Broad Institute Genome Sequencing Center for Infectious Disease"/>
            <person name="Wu L."/>
            <person name="Ma J."/>
        </authorList>
    </citation>
    <scope>NUCLEOTIDE SEQUENCE [LARGE SCALE GENOMIC DNA]</scope>
    <source>
        <strain evidence="3">JCM 18537</strain>
    </source>
</reference>
<organism evidence="2 3">
    <name type="scientific">Microbacterium gilvum</name>
    <dbReference type="NCBI Taxonomy" id="1336204"/>
    <lineage>
        <taxon>Bacteria</taxon>
        <taxon>Bacillati</taxon>
        <taxon>Actinomycetota</taxon>
        <taxon>Actinomycetes</taxon>
        <taxon>Micrococcales</taxon>
        <taxon>Microbacteriaceae</taxon>
        <taxon>Microbacterium</taxon>
    </lineage>
</organism>
<dbReference type="Proteomes" id="UP001501645">
    <property type="component" value="Unassembled WGS sequence"/>
</dbReference>
<sequence>MPRGGARAGSGPAPEAGSLREAIRVETGLIRTLPRARSGPVPEWPLSDPTDREAAVWASLWSKPQAIVWEEQGSERQVAMYVRTSVEAETPGATAALRGLLLRQENDLLLTHAAFLRAGLRITITASTATAATSAPTVDPKRQRMPSARGRLRAVEDVGDA</sequence>
<feature type="compositionally biased region" description="Low complexity" evidence="1">
    <location>
        <begin position="1"/>
        <end position="17"/>
    </location>
</feature>
<comment type="caution">
    <text evidence="2">The sequence shown here is derived from an EMBL/GenBank/DDBJ whole genome shotgun (WGS) entry which is preliminary data.</text>
</comment>